<reference evidence="10" key="1">
    <citation type="submission" date="2022-01" db="EMBL/GenBank/DDBJ databases">
        <authorList>
            <person name="King R."/>
        </authorList>
    </citation>
    <scope>NUCLEOTIDE SEQUENCE</scope>
</reference>
<evidence type="ECO:0000256" key="9">
    <source>
        <dbReference type="ARBA" id="ARBA00023180"/>
    </source>
</evidence>
<dbReference type="InterPro" id="IPR007734">
    <property type="entry name" value="Heparan_SO4_2-O-STrfase"/>
</dbReference>
<organism evidence="10 11">
    <name type="scientific">Phaedon cochleariae</name>
    <name type="common">Mustard beetle</name>
    <dbReference type="NCBI Taxonomy" id="80249"/>
    <lineage>
        <taxon>Eukaryota</taxon>
        <taxon>Metazoa</taxon>
        <taxon>Ecdysozoa</taxon>
        <taxon>Arthropoda</taxon>
        <taxon>Hexapoda</taxon>
        <taxon>Insecta</taxon>
        <taxon>Pterygota</taxon>
        <taxon>Neoptera</taxon>
        <taxon>Endopterygota</taxon>
        <taxon>Coleoptera</taxon>
        <taxon>Polyphaga</taxon>
        <taxon>Cucujiformia</taxon>
        <taxon>Chrysomeloidea</taxon>
        <taxon>Chrysomelidae</taxon>
        <taxon>Chrysomelinae</taxon>
        <taxon>Chrysomelini</taxon>
        <taxon>Phaedon</taxon>
    </lineage>
</organism>
<keyword evidence="7" id="KW-0333">Golgi apparatus</keyword>
<evidence type="ECO:0000313" key="10">
    <source>
        <dbReference type="EMBL" id="CAH1153867.1"/>
    </source>
</evidence>
<evidence type="ECO:0000256" key="7">
    <source>
        <dbReference type="ARBA" id="ARBA00023034"/>
    </source>
</evidence>
<dbReference type="GO" id="GO:0008146">
    <property type="term" value="F:sulfotransferase activity"/>
    <property type="evidence" value="ECO:0007669"/>
    <property type="project" value="InterPro"/>
</dbReference>
<evidence type="ECO:0008006" key="12">
    <source>
        <dbReference type="Google" id="ProtNLM"/>
    </source>
</evidence>
<dbReference type="PANTHER" id="PTHR12129">
    <property type="entry name" value="HEPARAN SULFATE 2-O-SULFOTRANSFERASE"/>
    <property type="match status" value="1"/>
</dbReference>
<evidence type="ECO:0000256" key="2">
    <source>
        <dbReference type="ARBA" id="ARBA00010569"/>
    </source>
</evidence>
<dbReference type="InterPro" id="IPR005331">
    <property type="entry name" value="Sulfotransferase"/>
</dbReference>
<evidence type="ECO:0000256" key="8">
    <source>
        <dbReference type="ARBA" id="ARBA00023136"/>
    </source>
</evidence>
<evidence type="ECO:0000256" key="5">
    <source>
        <dbReference type="ARBA" id="ARBA00022968"/>
    </source>
</evidence>
<keyword evidence="4" id="KW-0812">Transmembrane</keyword>
<proteinExistence type="inferred from homology"/>
<gene>
    <name evidence="10" type="ORF">PHAECO_LOCUS5028</name>
</gene>
<dbReference type="AlphaFoldDB" id="A0A9P0DKN4"/>
<dbReference type="OrthoDB" id="10019582at2759"/>
<keyword evidence="8" id="KW-0472">Membrane</keyword>
<dbReference type="EMBL" id="OU896721">
    <property type="protein sequence ID" value="CAH1153867.1"/>
    <property type="molecule type" value="Genomic_DNA"/>
</dbReference>
<evidence type="ECO:0000256" key="1">
    <source>
        <dbReference type="ARBA" id="ARBA00004323"/>
    </source>
</evidence>
<dbReference type="PANTHER" id="PTHR12129:SF15">
    <property type="entry name" value="URONYL 2-SULFOTRANSFERASE"/>
    <property type="match status" value="1"/>
</dbReference>
<comment type="subcellular location">
    <subcellularLocation>
        <location evidence="1">Golgi apparatus membrane</location>
        <topology evidence="1">Single-pass type II membrane protein</topology>
    </subcellularLocation>
</comment>
<keyword evidence="5" id="KW-0735">Signal-anchor</keyword>
<dbReference type="Pfam" id="PF03567">
    <property type="entry name" value="Sulfotransfer_2"/>
    <property type="match status" value="1"/>
</dbReference>
<dbReference type="GO" id="GO:0000139">
    <property type="term" value="C:Golgi membrane"/>
    <property type="evidence" value="ECO:0007669"/>
    <property type="project" value="UniProtKB-SubCell"/>
</dbReference>
<keyword evidence="11" id="KW-1185">Reference proteome</keyword>
<evidence type="ECO:0000256" key="4">
    <source>
        <dbReference type="ARBA" id="ARBA00022692"/>
    </source>
</evidence>
<dbReference type="InterPro" id="IPR027417">
    <property type="entry name" value="P-loop_NTPase"/>
</dbReference>
<accession>A0A9P0DKN4</accession>
<keyword evidence="3" id="KW-0808">Transferase</keyword>
<keyword evidence="9" id="KW-0325">Glycoprotein</keyword>
<reference evidence="10" key="2">
    <citation type="submission" date="2022-10" db="EMBL/GenBank/DDBJ databases">
        <authorList>
            <consortium name="ENA_rothamsted_submissions"/>
            <consortium name="culmorum"/>
            <person name="King R."/>
        </authorList>
    </citation>
    <scope>NUCLEOTIDE SEQUENCE</scope>
</reference>
<dbReference type="Gene3D" id="3.40.50.300">
    <property type="entry name" value="P-loop containing nucleotide triphosphate hydrolases"/>
    <property type="match status" value="1"/>
</dbReference>
<dbReference type="SUPFAM" id="SSF52540">
    <property type="entry name" value="P-loop containing nucleoside triphosphate hydrolases"/>
    <property type="match status" value="1"/>
</dbReference>
<dbReference type="Proteomes" id="UP001153737">
    <property type="component" value="Chromosome 15"/>
</dbReference>
<name>A0A9P0DKN4_PHACE</name>
<keyword evidence="6" id="KW-1133">Transmembrane helix</keyword>
<protein>
    <recommendedName>
        <fullName evidence="12">Uronyl 2-sulfotransferase</fullName>
    </recommendedName>
</protein>
<evidence type="ECO:0000256" key="3">
    <source>
        <dbReference type="ARBA" id="ARBA00022679"/>
    </source>
</evidence>
<sequence length="323" mass="38514">MMRFYKNIQWLALTVIFTILLSGSFFLRNRHERTIYKTSISPTKSALSLAPLKHVTKSIAELGKMDEINKYFLLLNNVPKCGSEILVLLLQKLQGLNNYRHVRLKEGNKRHLTNLQQEYLVYDMFDMMKRQAVPLSFDRHVYFINFTNFDRQFPTYINLLRNPVDKVISRTSFKGKDKKQDYYYKCLMHKKNNCNYKNGQPYDLSIPYFCGHDPRCQILNNDWALQTARSNVEKYYPVVGILEELNATLEILETKIPYFFKGAQKTYEKYFIHIQKSHDRPKAPRAVKRKLEETLIHEMDFYEWNKARLFKQLKILYGEHPSH</sequence>
<evidence type="ECO:0000256" key="6">
    <source>
        <dbReference type="ARBA" id="ARBA00022989"/>
    </source>
</evidence>
<evidence type="ECO:0000313" key="11">
    <source>
        <dbReference type="Proteomes" id="UP001153737"/>
    </source>
</evidence>
<comment type="similarity">
    <text evidence="2">Belongs to the sulfotransferase 3 family.</text>
</comment>